<evidence type="ECO:0000256" key="5">
    <source>
        <dbReference type="ARBA" id="ARBA00023136"/>
    </source>
</evidence>
<dbReference type="GO" id="GO:0004888">
    <property type="term" value="F:transmembrane signaling receptor activity"/>
    <property type="evidence" value="ECO:0007669"/>
    <property type="project" value="InterPro"/>
</dbReference>
<comment type="subcellular location">
    <subcellularLocation>
        <location evidence="1">Membrane</location>
        <topology evidence="1">Multi-pass membrane protein</topology>
    </subcellularLocation>
</comment>
<feature type="transmembrane region" description="Helical" evidence="6">
    <location>
        <begin position="223"/>
        <end position="246"/>
    </location>
</feature>
<dbReference type="InterPro" id="IPR052880">
    <property type="entry name" value="NRL-Serpentine_Class_Gamma"/>
</dbReference>
<feature type="transmembrane region" description="Helical" evidence="6">
    <location>
        <begin position="6"/>
        <end position="28"/>
    </location>
</feature>
<organism evidence="7 8">
    <name type="scientific">Caenorhabditis angaria</name>
    <dbReference type="NCBI Taxonomy" id="860376"/>
    <lineage>
        <taxon>Eukaryota</taxon>
        <taxon>Metazoa</taxon>
        <taxon>Ecdysozoa</taxon>
        <taxon>Nematoda</taxon>
        <taxon>Chromadorea</taxon>
        <taxon>Rhabditida</taxon>
        <taxon>Rhabditina</taxon>
        <taxon>Rhabditomorpha</taxon>
        <taxon>Rhabditoidea</taxon>
        <taxon>Rhabditidae</taxon>
        <taxon>Peloderinae</taxon>
        <taxon>Caenorhabditis</taxon>
    </lineage>
</organism>
<evidence type="ECO:0000256" key="3">
    <source>
        <dbReference type="ARBA" id="ARBA00022692"/>
    </source>
</evidence>
<comment type="caution">
    <text evidence="7">The sequence shown here is derived from an EMBL/GenBank/DDBJ whole genome shotgun (WGS) entry which is preliminary data.</text>
</comment>
<evidence type="ECO:0000256" key="2">
    <source>
        <dbReference type="ARBA" id="ARBA00005692"/>
    </source>
</evidence>
<feature type="transmembrane region" description="Helical" evidence="6">
    <location>
        <begin position="168"/>
        <end position="193"/>
    </location>
</feature>
<evidence type="ECO:0000256" key="6">
    <source>
        <dbReference type="RuleBase" id="RU280813"/>
    </source>
</evidence>
<dbReference type="PANTHER" id="PTHR31114">
    <property type="entry name" value="SERPENTINE RECEPTOR CLASS GAMMA"/>
    <property type="match status" value="1"/>
</dbReference>
<dbReference type="Pfam" id="PF02118">
    <property type="entry name" value="Srg"/>
    <property type="match status" value="1"/>
</dbReference>
<proteinExistence type="inferred from homology"/>
<evidence type="ECO:0000313" key="8">
    <source>
        <dbReference type="Proteomes" id="UP001152747"/>
    </source>
</evidence>
<dbReference type="PANTHER" id="PTHR31114:SF4">
    <property type="entry name" value="SERPENTINE RECEPTOR CLASS GAMMA-RELATED"/>
    <property type="match status" value="1"/>
</dbReference>
<dbReference type="InterPro" id="IPR000609">
    <property type="entry name" value="7TM_GPCR_serpentine_rcpt_Srg"/>
</dbReference>
<dbReference type="EMBL" id="CANHGI010000005">
    <property type="protein sequence ID" value="CAI5450181.1"/>
    <property type="molecule type" value="Genomic_DNA"/>
</dbReference>
<dbReference type="AlphaFoldDB" id="A0A9P1ISY7"/>
<keyword evidence="8" id="KW-1185">Reference proteome</keyword>
<dbReference type="Gene3D" id="1.20.1070.10">
    <property type="entry name" value="Rhodopsin 7-helix transmembrane proteins"/>
    <property type="match status" value="1"/>
</dbReference>
<comment type="similarity">
    <text evidence="2 6">Belongs to the nematode receptor-like protein srg family.</text>
</comment>
<accession>A0A9P1ISY7</accession>
<keyword evidence="4 6" id="KW-1133">Transmembrane helix</keyword>
<evidence type="ECO:0000256" key="1">
    <source>
        <dbReference type="ARBA" id="ARBA00004141"/>
    </source>
</evidence>
<dbReference type="GO" id="GO:0016020">
    <property type="term" value="C:membrane"/>
    <property type="evidence" value="ECO:0007669"/>
    <property type="project" value="UniProtKB-SubCell"/>
</dbReference>
<keyword evidence="3 6" id="KW-0812">Transmembrane</keyword>
<comment type="caution">
    <text evidence="6">Lacks conserved residue(s) required for the propagation of feature annotation.</text>
</comment>
<keyword evidence="5 6" id="KW-0472">Membrane</keyword>
<evidence type="ECO:0000256" key="4">
    <source>
        <dbReference type="ARBA" id="ARBA00022989"/>
    </source>
</evidence>
<sequence length="306" mass="36334">MELLLHIWLYYGVFSVLLMLFFILIFGLHERFRGSSFYKIVQCDMCLNLACYFNSWIFRLAQRPDTGFLLETLYYNHHWIFRFIAFSNHFFFQTQSISIIILCFYRFSLIKFENSNKFWSKWYIFVYLAIILYSVAINLPVAYIFHPLIYNETLKYFVDSKTPLDEQFVFSCHLVVCTLVYFLTIVTLGTLTLKNLRIRFSNLNSRQQKEDQRTQEMMKRMTIIVAINTVVYLMLIVWEFTVGLLFPNMSNDMQTNMMMCVSDMLSFSMPYTLLFCDKNVCEVIFGNFKFQLRSGVTSIIAPGSIT</sequence>
<feature type="transmembrane region" description="Helical" evidence="6">
    <location>
        <begin position="79"/>
        <end position="105"/>
    </location>
</feature>
<gene>
    <name evidence="7" type="ORF">CAMP_LOCUS12818</name>
</gene>
<feature type="transmembrane region" description="Helical" evidence="6">
    <location>
        <begin position="125"/>
        <end position="148"/>
    </location>
</feature>
<dbReference type="GO" id="GO:0007606">
    <property type="term" value="P:sensory perception of chemical stimulus"/>
    <property type="evidence" value="ECO:0007669"/>
    <property type="project" value="UniProtKB-UniRule"/>
</dbReference>
<name>A0A9P1ISY7_9PELO</name>
<reference evidence="7" key="1">
    <citation type="submission" date="2022-11" db="EMBL/GenBank/DDBJ databases">
        <authorList>
            <person name="Kikuchi T."/>
        </authorList>
    </citation>
    <scope>NUCLEOTIDE SEQUENCE</scope>
    <source>
        <strain evidence="7">PS1010</strain>
    </source>
</reference>
<dbReference type="OrthoDB" id="5864551at2759"/>
<protein>
    <recommendedName>
        <fullName evidence="6">Serpentine receptor class gamma</fullName>
    </recommendedName>
</protein>
<evidence type="ECO:0000313" key="7">
    <source>
        <dbReference type="EMBL" id="CAI5450181.1"/>
    </source>
</evidence>
<dbReference type="Proteomes" id="UP001152747">
    <property type="component" value="Unassembled WGS sequence"/>
</dbReference>